<protein>
    <recommendedName>
        <fullName evidence="2">PAS domain-containing protein</fullName>
    </recommendedName>
</protein>
<dbReference type="EMBL" id="HBIZ01066731">
    <property type="protein sequence ID" value="CAE0788183.1"/>
    <property type="molecule type" value="Transcribed_RNA"/>
</dbReference>
<reference evidence="3" key="1">
    <citation type="submission" date="2021-01" db="EMBL/GenBank/DDBJ databases">
        <authorList>
            <person name="Corre E."/>
            <person name="Pelletier E."/>
            <person name="Niang G."/>
            <person name="Scheremetjew M."/>
            <person name="Finn R."/>
            <person name="Kale V."/>
            <person name="Holt S."/>
            <person name="Cochrane G."/>
            <person name="Meng A."/>
            <person name="Brown T."/>
            <person name="Cohen L."/>
        </authorList>
    </citation>
    <scope>NUCLEOTIDE SEQUENCE</scope>
    <source>
        <strain evidence="3">CCMP645</strain>
    </source>
</reference>
<feature type="domain" description="PAS" evidence="2">
    <location>
        <begin position="58"/>
        <end position="133"/>
    </location>
</feature>
<evidence type="ECO:0000313" key="3">
    <source>
        <dbReference type="EMBL" id="CAE0788183.1"/>
    </source>
</evidence>
<accession>A0A7S4C706</accession>
<keyword evidence="1" id="KW-1133">Transmembrane helix</keyword>
<dbReference type="Pfam" id="PF13426">
    <property type="entry name" value="PAS_9"/>
    <property type="match status" value="1"/>
</dbReference>
<evidence type="ECO:0000256" key="1">
    <source>
        <dbReference type="SAM" id="Phobius"/>
    </source>
</evidence>
<dbReference type="SUPFAM" id="SSF55785">
    <property type="entry name" value="PYP-like sensor domain (PAS domain)"/>
    <property type="match status" value="1"/>
</dbReference>
<evidence type="ECO:0000259" key="2">
    <source>
        <dbReference type="Pfam" id="PF13426"/>
    </source>
</evidence>
<organism evidence="3">
    <name type="scientific">Chrysotila carterae</name>
    <name type="common">Marine alga</name>
    <name type="synonym">Syracosphaera carterae</name>
    <dbReference type="NCBI Taxonomy" id="13221"/>
    <lineage>
        <taxon>Eukaryota</taxon>
        <taxon>Haptista</taxon>
        <taxon>Haptophyta</taxon>
        <taxon>Prymnesiophyceae</taxon>
        <taxon>Isochrysidales</taxon>
        <taxon>Isochrysidaceae</taxon>
        <taxon>Chrysotila</taxon>
    </lineage>
</organism>
<keyword evidence="1" id="KW-0472">Membrane</keyword>
<proteinExistence type="predicted"/>
<name>A0A7S4C706_CHRCT</name>
<gene>
    <name evidence="3" type="ORF">PCAR00345_LOCUS40891</name>
</gene>
<sequence length="257" mass="27489">MQQPIIEIADEAHGMASAWVLKSDAKPDVIRALLSTQDAAIVTASNDPNDKSFGIASDVIVGCNSTWCDLCGFKPEEAIGKSPKLLQGEDTDAKVARVFTDRVSDESGESDCALINYAKSGRRFLHHLHAKRLDGLDKKCSPPLPDLCLQHMQGMACSLIAMLTVHWVAAVGGDDTCTALAVADTLTRSQAEGPDFADVGLVLSASLLFFAALLVCLNFSTFETESTSWIAKCVAPLMQMSTMSEVEFAGVVSECRS</sequence>
<dbReference type="CDD" id="cd00130">
    <property type="entry name" value="PAS"/>
    <property type="match status" value="1"/>
</dbReference>
<keyword evidence="1" id="KW-0812">Transmembrane</keyword>
<dbReference type="InterPro" id="IPR035965">
    <property type="entry name" value="PAS-like_dom_sf"/>
</dbReference>
<feature type="transmembrane region" description="Helical" evidence="1">
    <location>
        <begin position="199"/>
        <end position="219"/>
    </location>
</feature>
<dbReference type="AlphaFoldDB" id="A0A7S4C706"/>
<dbReference type="InterPro" id="IPR000014">
    <property type="entry name" value="PAS"/>
</dbReference>
<dbReference type="Gene3D" id="3.30.450.20">
    <property type="entry name" value="PAS domain"/>
    <property type="match status" value="1"/>
</dbReference>